<dbReference type="AlphaFoldDB" id="A0A518DC91"/>
<evidence type="ECO:0000313" key="2">
    <source>
        <dbReference type="Proteomes" id="UP000317429"/>
    </source>
</evidence>
<protein>
    <submittedName>
        <fullName evidence="1">Uncharacterized protein</fullName>
    </submittedName>
</protein>
<keyword evidence="2" id="KW-1185">Reference proteome</keyword>
<evidence type="ECO:0000313" key="1">
    <source>
        <dbReference type="EMBL" id="QDU89046.1"/>
    </source>
</evidence>
<sequence>MNAYEVLRDIHPIGSRLVGIVTGRTEIEMTHGFPGGHVTLDTSSEFRAILLYDHLTDDHSRFDPELIPNLGSQIATVVDPGNWTT</sequence>
<reference evidence="1 2" key="1">
    <citation type="submission" date="2019-02" db="EMBL/GenBank/DDBJ databases">
        <title>Deep-cultivation of Planctomycetes and their phenomic and genomic characterization uncovers novel biology.</title>
        <authorList>
            <person name="Wiegand S."/>
            <person name="Jogler M."/>
            <person name="Boedeker C."/>
            <person name="Pinto D."/>
            <person name="Vollmers J."/>
            <person name="Rivas-Marin E."/>
            <person name="Kohn T."/>
            <person name="Peeters S.H."/>
            <person name="Heuer A."/>
            <person name="Rast P."/>
            <person name="Oberbeckmann S."/>
            <person name="Bunk B."/>
            <person name="Jeske O."/>
            <person name="Meyerdierks A."/>
            <person name="Storesund J.E."/>
            <person name="Kallscheuer N."/>
            <person name="Luecker S."/>
            <person name="Lage O.M."/>
            <person name="Pohl T."/>
            <person name="Merkel B.J."/>
            <person name="Hornburger P."/>
            <person name="Mueller R.-W."/>
            <person name="Bruemmer F."/>
            <person name="Labrenz M."/>
            <person name="Spormann A.M."/>
            <person name="Op den Camp H."/>
            <person name="Overmann J."/>
            <person name="Amann R."/>
            <person name="Jetten M.S.M."/>
            <person name="Mascher T."/>
            <person name="Medema M.H."/>
            <person name="Devos D.P."/>
            <person name="Kaster A.-K."/>
            <person name="Ovreas L."/>
            <person name="Rohde M."/>
            <person name="Galperin M.Y."/>
            <person name="Jogler C."/>
        </authorList>
    </citation>
    <scope>NUCLEOTIDE SEQUENCE [LARGE SCALE GENOMIC DNA]</scope>
    <source>
        <strain evidence="1 2">Pla175</strain>
    </source>
</reference>
<organism evidence="1 2">
    <name type="scientific">Pirellulimonas nuda</name>
    <dbReference type="NCBI Taxonomy" id="2528009"/>
    <lineage>
        <taxon>Bacteria</taxon>
        <taxon>Pseudomonadati</taxon>
        <taxon>Planctomycetota</taxon>
        <taxon>Planctomycetia</taxon>
        <taxon>Pirellulales</taxon>
        <taxon>Lacipirellulaceae</taxon>
        <taxon>Pirellulimonas</taxon>
    </lineage>
</organism>
<dbReference type="Proteomes" id="UP000317429">
    <property type="component" value="Chromosome"/>
</dbReference>
<name>A0A518DC91_9BACT</name>
<dbReference type="EMBL" id="CP036291">
    <property type="protein sequence ID" value="QDU89046.1"/>
    <property type="molecule type" value="Genomic_DNA"/>
</dbReference>
<proteinExistence type="predicted"/>
<dbReference type="KEGG" id="pnd:Pla175_24320"/>
<gene>
    <name evidence="1" type="ORF">Pla175_24320</name>
</gene>
<accession>A0A518DC91</accession>